<evidence type="ECO:0000313" key="2">
    <source>
        <dbReference type="EMBL" id="VDK76893.1"/>
    </source>
</evidence>
<keyword evidence="1" id="KW-0812">Transmembrane</keyword>
<dbReference type="EMBL" id="UYRU01042650">
    <property type="protein sequence ID" value="VDK76893.1"/>
    <property type="molecule type" value="Genomic_DNA"/>
</dbReference>
<evidence type="ECO:0000313" key="3">
    <source>
        <dbReference type="Proteomes" id="UP000281553"/>
    </source>
</evidence>
<protein>
    <submittedName>
        <fullName evidence="2">Uncharacterized protein</fullName>
    </submittedName>
</protein>
<reference evidence="2 3" key="1">
    <citation type="submission" date="2018-11" db="EMBL/GenBank/DDBJ databases">
        <authorList>
            <consortium name="Pathogen Informatics"/>
        </authorList>
    </citation>
    <scope>NUCLEOTIDE SEQUENCE [LARGE SCALE GENOMIC DNA]</scope>
</reference>
<name>A0A3P6T2U8_DIBLA</name>
<proteinExistence type="predicted"/>
<feature type="transmembrane region" description="Helical" evidence="1">
    <location>
        <begin position="65"/>
        <end position="82"/>
    </location>
</feature>
<organism evidence="2 3">
    <name type="scientific">Dibothriocephalus latus</name>
    <name type="common">Fish tapeworm</name>
    <name type="synonym">Diphyllobothrium latum</name>
    <dbReference type="NCBI Taxonomy" id="60516"/>
    <lineage>
        <taxon>Eukaryota</taxon>
        <taxon>Metazoa</taxon>
        <taxon>Spiralia</taxon>
        <taxon>Lophotrochozoa</taxon>
        <taxon>Platyhelminthes</taxon>
        <taxon>Cestoda</taxon>
        <taxon>Eucestoda</taxon>
        <taxon>Diphyllobothriidea</taxon>
        <taxon>Diphyllobothriidae</taxon>
        <taxon>Dibothriocephalus</taxon>
    </lineage>
</organism>
<dbReference type="AlphaFoldDB" id="A0A3P6T2U8"/>
<evidence type="ECO:0000256" key="1">
    <source>
        <dbReference type="SAM" id="Phobius"/>
    </source>
</evidence>
<keyword evidence="1" id="KW-0472">Membrane</keyword>
<accession>A0A3P6T2U8</accession>
<gene>
    <name evidence="2" type="ORF">DILT_LOCUS2807</name>
</gene>
<keyword evidence="3" id="KW-1185">Reference proteome</keyword>
<sequence>MLPPAQPSSQFLQLTCWIHGPPPLNCSARRRCHLSGDLDRPLRNRLCLLGGQKFDFIDSSHARDLFHIIIIIIIIIITSSPLTPPPDELYHIHICDNLIIFPSF</sequence>
<keyword evidence="1" id="KW-1133">Transmembrane helix</keyword>
<dbReference type="Proteomes" id="UP000281553">
    <property type="component" value="Unassembled WGS sequence"/>
</dbReference>